<dbReference type="Gene3D" id="1.25.10.10">
    <property type="entry name" value="Leucine-rich Repeat Variant"/>
    <property type="match status" value="1"/>
</dbReference>
<evidence type="ECO:0000259" key="1">
    <source>
        <dbReference type="Pfam" id="PF13769"/>
    </source>
</evidence>
<proteinExistence type="predicted"/>
<reference evidence="2 3" key="1">
    <citation type="submission" date="2020-07" db="EMBL/GenBank/DDBJ databases">
        <authorList>
            <person name="Criscuolo A."/>
        </authorList>
    </citation>
    <scope>NUCLEOTIDE SEQUENCE [LARGE SCALE GENOMIC DNA]</scope>
    <source>
        <strain evidence="3">CIP 111030</strain>
    </source>
</reference>
<protein>
    <recommendedName>
        <fullName evidence="1">Virulence factor domain-containing protein</fullName>
    </recommendedName>
</protein>
<dbReference type="Proteomes" id="UP000521032">
    <property type="component" value="Unassembled WGS sequence"/>
</dbReference>
<feature type="domain" description="Virulence factor" evidence="1">
    <location>
        <begin position="2"/>
        <end position="51"/>
    </location>
</feature>
<dbReference type="InterPro" id="IPR011989">
    <property type="entry name" value="ARM-like"/>
</dbReference>
<evidence type="ECO:0000313" key="3">
    <source>
        <dbReference type="Proteomes" id="UP000521032"/>
    </source>
</evidence>
<dbReference type="Pfam" id="PF13769">
    <property type="entry name" value="Virulence_fact"/>
    <property type="match status" value="1"/>
</dbReference>
<evidence type="ECO:0000313" key="2">
    <source>
        <dbReference type="EMBL" id="CAD2077510.1"/>
    </source>
</evidence>
<sequence length="234" mass="27415">MTEATLADDNIIFNRKWVSFGTRYGEVEDILTEVYDEIDALYPVERLDSLVHEAKNKRPPKPKVYSKVDIETFKKETDWKKRLYYLDHFDTPTKDDYPLLDFALSDEKIQVRRMSVSLLAMIEDKETLKYLKKATLDRAIPVRRTAGDAYSDLGYTEGLEDIYPLLKDKSPIVRWRAAMFIYEVGNEESLPYLIEVRDDEKYDVRLQIELAISRIENGEAALGSVWKQMEKRNL</sequence>
<name>A0A6V7RIM7_9BACL</name>
<accession>A0A6V7RIM7</accession>
<dbReference type="InterPro" id="IPR016024">
    <property type="entry name" value="ARM-type_fold"/>
</dbReference>
<dbReference type="SUPFAM" id="SSF48371">
    <property type="entry name" value="ARM repeat"/>
    <property type="match status" value="1"/>
</dbReference>
<gene>
    <name evidence="2" type="ORF">JEOSCH030_01319</name>
</gene>
<dbReference type="AlphaFoldDB" id="A0A6V7RIM7"/>
<comment type="caution">
    <text evidence="2">The sequence shown here is derived from an EMBL/GenBank/DDBJ whole genome shotgun (WGS) entry which is preliminary data.</text>
</comment>
<keyword evidence="3" id="KW-1185">Reference proteome</keyword>
<dbReference type="InterPro" id="IPR025989">
    <property type="entry name" value="Virulence_F_dom"/>
</dbReference>
<dbReference type="EMBL" id="CAJEWE010000010">
    <property type="protein sequence ID" value="CAD2077510.1"/>
    <property type="molecule type" value="Genomic_DNA"/>
</dbReference>
<organism evidence="2 3">
    <name type="scientific">Phocicoccus schoeneichii</name>
    <dbReference type="NCBI Taxonomy" id="1812261"/>
    <lineage>
        <taxon>Bacteria</taxon>
        <taxon>Bacillati</taxon>
        <taxon>Bacillota</taxon>
        <taxon>Bacilli</taxon>
        <taxon>Bacillales</taxon>
        <taxon>Salinicoccaceae</taxon>
        <taxon>Phocicoccus</taxon>
    </lineage>
</organism>
<dbReference type="Pfam" id="PF13646">
    <property type="entry name" value="HEAT_2"/>
    <property type="match status" value="1"/>
</dbReference>